<feature type="transmembrane region" description="Helical" evidence="11">
    <location>
        <begin position="500"/>
        <end position="525"/>
    </location>
</feature>
<evidence type="ECO:0000256" key="7">
    <source>
        <dbReference type="ARBA" id="ARBA00022982"/>
    </source>
</evidence>
<dbReference type="AlphaFoldDB" id="A0AAD7ULB6"/>
<evidence type="ECO:0000256" key="8">
    <source>
        <dbReference type="ARBA" id="ARBA00022989"/>
    </source>
</evidence>
<evidence type="ECO:0000256" key="2">
    <source>
        <dbReference type="ARBA" id="ARBA00004141"/>
    </source>
</evidence>
<evidence type="ECO:0000256" key="10">
    <source>
        <dbReference type="ARBA" id="ARBA00023136"/>
    </source>
</evidence>
<dbReference type="PROSITE" id="PS50939">
    <property type="entry name" value="CYTOCHROME_B561"/>
    <property type="match status" value="1"/>
</dbReference>
<dbReference type="InterPro" id="IPR006593">
    <property type="entry name" value="Cyt_b561/ferric_Rdtase_TM"/>
</dbReference>
<dbReference type="PANTHER" id="PTHR10106:SF0">
    <property type="entry name" value="LD36721P"/>
    <property type="match status" value="1"/>
</dbReference>
<keyword evidence="9" id="KW-0408">Iron</keyword>
<keyword evidence="7" id="KW-0249">Electron transport</keyword>
<dbReference type="GO" id="GO:0046872">
    <property type="term" value="F:metal ion binding"/>
    <property type="evidence" value="ECO:0007669"/>
    <property type="project" value="UniProtKB-KW"/>
</dbReference>
<dbReference type="Pfam" id="PF01266">
    <property type="entry name" value="DAO"/>
    <property type="match status" value="1"/>
</dbReference>
<keyword evidence="10 11" id="KW-0472">Membrane</keyword>
<keyword evidence="14" id="KW-1185">Reference proteome</keyword>
<dbReference type="InterPro" id="IPR036188">
    <property type="entry name" value="FAD/NAD-bd_sf"/>
</dbReference>
<keyword evidence="8 11" id="KW-1133">Transmembrane helix</keyword>
<organism evidence="13 14">
    <name type="scientific">Chrysophaeum taylorii</name>
    <dbReference type="NCBI Taxonomy" id="2483200"/>
    <lineage>
        <taxon>Eukaryota</taxon>
        <taxon>Sar</taxon>
        <taxon>Stramenopiles</taxon>
        <taxon>Ochrophyta</taxon>
        <taxon>Pelagophyceae</taxon>
        <taxon>Pelagomonadales</taxon>
        <taxon>Pelagomonadaceae</taxon>
        <taxon>Chrysophaeum</taxon>
    </lineage>
</organism>
<dbReference type="GO" id="GO:0016491">
    <property type="term" value="F:oxidoreductase activity"/>
    <property type="evidence" value="ECO:0007669"/>
    <property type="project" value="InterPro"/>
</dbReference>
<comment type="cofactor">
    <cofactor evidence="1">
        <name>heme b</name>
        <dbReference type="ChEBI" id="CHEBI:60344"/>
    </cofactor>
</comment>
<dbReference type="Gene3D" id="3.50.50.60">
    <property type="entry name" value="FAD/NAD(P)-binding domain"/>
    <property type="match status" value="1"/>
</dbReference>
<keyword evidence="4" id="KW-0349">Heme</keyword>
<feature type="transmembrane region" description="Helical" evidence="11">
    <location>
        <begin position="427"/>
        <end position="447"/>
    </location>
</feature>
<dbReference type="Gene3D" id="1.20.120.1770">
    <property type="match status" value="1"/>
</dbReference>
<dbReference type="InterPro" id="IPR043205">
    <property type="entry name" value="CYB561/CYBRD1-like"/>
</dbReference>
<protein>
    <recommendedName>
        <fullName evidence="12">Cytochrome b561 domain-containing protein</fullName>
    </recommendedName>
</protein>
<feature type="domain" description="Cytochrome b561" evidence="12">
    <location>
        <begin position="380"/>
        <end position="594"/>
    </location>
</feature>
<comment type="subcellular location">
    <subcellularLocation>
        <location evidence="2">Membrane</location>
        <topology evidence="2">Multi-pass membrane protein</topology>
    </subcellularLocation>
</comment>
<evidence type="ECO:0000256" key="9">
    <source>
        <dbReference type="ARBA" id="ARBA00023004"/>
    </source>
</evidence>
<dbReference type="InterPro" id="IPR006076">
    <property type="entry name" value="FAD-dep_OxRdtase"/>
</dbReference>
<dbReference type="PANTHER" id="PTHR10106">
    <property type="entry name" value="CYTOCHROME B561-RELATED"/>
    <property type="match status" value="1"/>
</dbReference>
<evidence type="ECO:0000256" key="3">
    <source>
        <dbReference type="ARBA" id="ARBA00022448"/>
    </source>
</evidence>
<keyword evidence="6" id="KW-0479">Metal-binding</keyword>
<evidence type="ECO:0000256" key="1">
    <source>
        <dbReference type="ARBA" id="ARBA00001970"/>
    </source>
</evidence>
<name>A0AAD7ULB6_9STRA</name>
<dbReference type="GO" id="GO:0016020">
    <property type="term" value="C:membrane"/>
    <property type="evidence" value="ECO:0007669"/>
    <property type="project" value="UniProtKB-SubCell"/>
</dbReference>
<dbReference type="Pfam" id="PF03188">
    <property type="entry name" value="Cytochrom_B561"/>
    <property type="match status" value="1"/>
</dbReference>
<accession>A0AAD7ULB6</accession>
<evidence type="ECO:0000313" key="13">
    <source>
        <dbReference type="EMBL" id="KAJ8610707.1"/>
    </source>
</evidence>
<feature type="transmembrane region" description="Helical" evidence="11">
    <location>
        <begin position="600"/>
        <end position="620"/>
    </location>
</feature>
<evidence type="ECO:0000256" key="5">
    <source>
        <dbReference type="ARBA" id="ARBA00022692"/>
    </source>
</evidence>
<dbReference type="Gene3D" id="3.30.9.10">
    <property type="entry name" value="D-Amino Acid Oxidase, subunit A, domain 2"/>
    <property type="match status" value="1"/>
</dbReference>
<evidence type="ECO:0000313" key="14">
    <source>
        <dbReference type="Proteomes" id="UP001230188"/>
    </source>
</evidence>
<reference evidence="13" key="1">
    <citation type="submission" date="2023-01" db="EMBL/GenBank/DDBJ databases">
        <title>Metagenome sequencing of chrysophaentin producing Chrysophaeum taylorii.</title>
        <authorList>
            <person name="Davison J."/>
            <person name="Bewley C."/>
        </authorList>
    </citation>
    <scope>NUCLEOTIDE SEQUENCE</scope>
    <source>
        <strain evidence="13">NIES-1699</strain>
    </source>
</reference>
<dbReference type="SMART" id="SM00665">
    <property type="entry name" value="B561"/>
    <property type="match status" value="1"/>
</dbReference>
<keyword evidence="3" id="KW-0813">Transport</keyword>
<gene>
    <name evidence="13" type="ORF">CTAYLR_005674</name>
</gene>
<feature type="transmembrane region" description="Helical" evidence="11">
    <location>
        <begin position="537"/>
        <end position="557"/>
    </location>
</feature>
<evidence type="ECO:0000256" key="4">
    <source>
        <dbReference type="ARBA" id="ARBA00022617"/>
    </source>
</evidence>
<feature type="transmembrane region" description="Helical" evidence="11">
    <location>
        <begin position="459"/>
        <end position="480"/>
    </location>
</feature>
<evidence type="ECO:0000256" key="6">
    <source>
        <dbReference type="ARBA" id="ARBA00022723"/>
    </source>
</evidence>
<evidence type="ECO:0000256" key="11">
    <source>
        <dbReference type="SAM" id="Phobius"/>
    </source>
</evidence>
<sequence>MDADVCVVGLGLAGLGTATGLAKHKQRVVGLEATGLGRFDAWGSASRKHNGTLGGSGDVGVRAHFARLSLEAYKVAGLKMQGQVAVVRKKKVVATAENATTSDPDAAFEKLVASVREIPGITLRFDCGATHFAYDDGAWNVKTKDDEVVRARRLVVAAGPNARRILRELDFSIRTRNVLALAAQVDCDDCGAFIDGRRLPWTDDDWFARDAKSRRVHVAAYGDRAYVSGPRTRLRENYTSKDLDLSSARHERRIGRACKTARIALCAGIRPSAILRPYAGVLSFPTDAPYPLVGPVDDSLYLNTAHGNAGWCEAYGAGLVLADMIVLGVDHVGRTTTADGFQRDWASVIPALGYRVWRRHPTIADWATAAVKRLSVFLVSAHGCSATALTLAAIYSTNKNEGQHDKHHFFPGGLGGGRSKVFAWHPLLMVACFSFGMTQALLSFRTFPLGKKINKMLHVGWHSSAIACMSLGMVAVWRSHDRPQNHDGIYLPNIYSPHSMVGLFVIVMACAQYVEGILTFALPFAPPRVRKLSLPCHVAWGILVYCSAPAAIVSGIAEKSVYSGCQYYVNKSPPLAYETLRSPDDNPAENYQHLPDGCKVAAGVAVASMATMVCTVMAIVSIKCGAESDFPNNSAAEDKIGMPSAARPSELEVSSGSIA</sequence>
<evidence type="ECO:0000259" key="12">
    <source>
        <dbReference type="PROSITE" id="PS50939"/>
    </source>
</evidence>
<keyword evidence="5 11" id="KW-0812">Transmembrane</keyword>
<dbReference type="EMBL" id="JAQMWT010000096">
    <property type="protein sequence ID" value="KAJ8610707.1"/>
    <property type="molecule type" value="Genomic_DNA"/>
</dbReference>
<dbReference type="Proteomes" id="UP001230188">
    <property type="component" value="Unassembled WGS sequence"/>
</dbReference>
<comment type="caution">
    <text evidence="13">The sequence shown here is derived from an EMBL/GenBank/DDBJ whole genome shotgun (WGS) entry which is preliminary data.</text>
</comment>
<proteinExistence type="predicted"/>
<dbReference type="SUPFAM" id="SSF51905">
    <property type="entry name" value="FAD/NAD(P)-binding domain"/>
    <property type="match status" value="1"/>
</dbReference>